<evidence type="ECO:0000256" key="7">
    <source>
        <dbReference type="SAM" id="Phobius"/>
    </source>
</evidence>
<evidence type="ECO:0000259" key="8">
    <source>
        <dbReference type="Pfam" id="PF20684"/>
    </source>
</evidence>
<sequence>MQLPPLAVMAQWPIPNYVDPPTRGHGALIVNIVCMSLAFVVVMLRLYTRFRITCSAGVDDILIVIGLIFAIAMVVVTSLATENWGWNRHIWDIPISWLPTVQKLNLCFQLMFSVSSSITKISLLWFCRRLLGAGKGNFVAYNWAFILSMVFVGISCIMFTTISIFQCSPIKAYWELEPKYHYKCLNDPDIVFSASVINIFTDFLVTAIPMPLIWSLKLPARQRLAVISIFALGIFVNVAGSVRTVYVWKSMVSSYDATWFGWPVLVAAAVEISLGLICSSAPALRPLFAAFLPHLLQSTRNISYNYNQRSRPQKLRSSTSRSRNSHHPNTNDSRQYDYESDRFEIMRTVEMETWTESRLAHHNEMGNSYDISNQDPRAISPENGIDKKQSRVIITSMASSKSSGSTPPEGEWSLGNRHPH</sequence>
<comment type="similarity">
    <text evidence="5">Belongs to the SAT4 family.</text>
</comment>
<evidence type="ECO:0000313" key="10">
    <source>
        <dbReference type="Proteomes" id="UP000191522"/>
    </source>
</evidence>
<feature type="compositionally biased region" description="Low complexity" evidence="6">
    <location>
        <begin position="396"/>
        <end position="405"/>
    </location>
</feature>
<name>A0A1V6PB93_PENDC</name>
<dbReference type="OMA" id="INMGLIC"/>
<feature type="transmembrane region" description="Helical" evidence="7">
    <location>
        <begin position="190"/>
        <end position="212"/>
    </location>
</feature>
<keyword evidence="3 7" id="KW-1133">Transmembrane helix</keyword>
<dbReference type="PANTHER" id="PTHR33048">
    <property type="entry name" value="PTH11-LIKE INTEGRAL MEMBRANE PROTEIN (AFU_ORTHOLOGUE AFUA_5G11245)"/>
    <property type="match status" value="1"/>
</dbReference>
<feature type="transmembrane region" description="Helical" evidence="7">
    <location>
        <begin position="139"/>
        <end position="165"/>
    </location>
</feature>
<accession>A0A1V6PB93</accession>
<dbReference type="Proteomes" id="UP000191522">
    <property type="component" value="Unassembled WGS sequence"/>
</dbReference>
<comment type="caution">
    <text evidence="9">The sequence shown here is derived from an EMBL/GenBank/DDBJ whole genome shotgun (WGS) entry which is preliminary data.</text>
</comment>
<reference evidence="10" key="1">
    <citation type="journal article" date="2017" name="Nat. Microbiol.">
        <title>Global analysis of biosynthetic gene clusters reveals vast potential of secondary metabolite production in Penicillium species.</title>
        <authorList>
            <person name="Nielsen J.C."/>
            <person name="Grijseels S."/>
            <person name="Prigent S."/>
            <person name="Ji B."/>
            <person name="Dainat J."/>
            <person name="Nielsen K.F."/>
            <person name="Frisvad J.C."/>
            <person name="Workman M."/>
            <person name="Nielsen J."/>
        </authorList>
    </citation>
    <scope>NUCLEOTIDE SEQUENCE [LARGE SCALE GENOMIC DNA]</scope>
    <source>
        <strain evidence="10">IBT 11843</strain>
    </source>
</reference>
<proteinExistence type="inferred from homology"/>
<comment type="subcellular location">
    <subcellularLocation>
        <location evidence="1">Membrane</location>
        <topology evidence="1">Multi-pass membrane protein</topology>
    </subcellularLocation>
</comment>
<feature type="domain" description="Rhodopsin" evidence="8">
    <location>
        <begin position="44"/>
        <end position="289"/>
    </location>
</feature>
<feature type="transmembrane region" description="Helical" evidence="7">
    <location>
        <begin position="260"/>
        <end position="278"/>
    </location>
</feature>
<evidence type="ECO:0000256" key="6">
    <source>
        <dbReference type="SAM" id="MobiDB-lite"/>
    </source>
</evidence>
<protein>
    <recommendedName>
        <fullName evidence="8">Rhodopsin domain-containing protein</fullName>
    </recommendedName>
</protein>
<evidence type="ECO:0000256" key="1">
    <source>
        <dbReference type="ARBA" id="ARBA00004141"/>
    </source>
</evidence>
<dbReference type="PANTHER" id="PTHR33048:SF129">
    <property type="entry name" value="INTEGRAL MEMBRANE PROTEIN-RELATED"/>
    <property type="match status" value="1"/>
</dbReference>
<keyword evidence="4 7" id="KW-0472">Membrane</keyword>
<feature type="region of interest" description="Disordered" evidence="6">
    <location>
        <begin position="307"/>
        <end position="338"/>
    </location>
</feature>
<dbReference type="Pfam" id="PF20684">
    <property type="entry name" value="Fung_rhodopsin"/>
    <property type="match status" value="1"/>
</dbReference>
<keyword evidence="10" id="KW-1185">Reference proteome</keyword>
<evidence type="ECO:0000256" key="3">
    <source>
        <dbReference type="ARBA" id="ARBA00022989"/>
    </source>
</evidence>
<keyword evidence="2 7" id="KW-0812">Transmembrane</keyword>
<dbReference type="EMBL" id="MDYL01000011">
    <property type="protein sequence ID" value="OQD74245.1"/>
    <property type="molecule type" value="Genomic_DNA"/>
</dbReference>
<feature type="region of interest" description="Disordered" evidence="6">
    <location>
        <begin position="366"/>
        <end position="420"/>
    </location>
</feature>
<evidence type="ECO:0000256" key="2">
    <source>
        <dbReference type="ARBA" id="ARBA00022692"/>
    </source>
</evidence>
<evidence type="ECO:0000256" key="4">
    <source>
        <dbReference type="ARBA" id="ARBA00023136"/>
    </source>
</evidence>
<organism evidence="9 10">
    <name type="scientific">Penicillium decumbens</name>
    <dbReference type="NCBI Taxonomy" id="69771"/>
    <lineage>
        <taxon>Eukaryota</taxon>
        <taxon>Fungi</taxon>
        <taxon>Dikarya</taxon>
        <taxon>Ascomycota</taxon>
        <taxon>Pezizomycotina</taxon>
        <taxon>Eurotiomycetes</taxon>
        <taxon>Eurotiomycetidae</taxon>
        <taxon>Eurotiales</taxon>
        <taxon>Aspergillaceae</taxon>
        <taxon>Penicillium</taxon>
    </lineage>
</organism>
<gene>
    <name evidence="9" type="ORF">PENDEC_c011G02516</name>
</gene>
<dbReference type="InterPro" id="IPR049326">
    <property type="entry name" value="Rhodopsin_dom_fungi"/>
</dbReference>
<evidence type="ECO:0000256" key="5">
    <source>
        <dbReference type="ARBA" id="ARBA00038359"/>
    </source>
</evidence>
<feature type="transmembrane region" description="Helical" evidence="7">
    <location>
        <begin position="60"/>
        <end position="80"/>
    </location>
</feature>
<feature type="compositionally biased region" description="Polar residues" evidence="6">
    <location>
        <begin position="366"/>
        <end position="375"/>
    </location>
</feature>
<dbReference type="STRING" id="69771.A0A1V6PB93"/>
<feature type="transmembrane region" description="Helical" evidence="7">
    <location>
        <begin position="28"/>
        <end position="48"/>
    </location>
</feature>
<dbReference type="InterPro" id="IPR052337">
    <property type="entry name" value="SAT4-like"/>
</dbReference>
<dbReference type="OrthoDB" id="4525788at2759"/>
<feature type="transmembrane region" description="Helical" evidence="7">
    <location>
        <begin position="224"/>
        <end position="248"/>
    </location>
</feature>
<evidence type="ECO:0000313" key="9">
    <source>
        <dbReference type="EMBL" id="OQD74245.1"/>
    </source>
</evidence>
<dbReference type="GO" id="GO:0016020">
    <property type="term" value="C:membrane"/>
    <property type="evidence" value="ECO:0007669"/>
    <property type="project" value="UniProtKB-SubCell"/>
</dbReference>
<dbReference type="AlphaFoldDB" id="A0A1V6PB93"/>